<dbReference type="Proteomes" id="UP001149813">
    <property type="component" value="Unassembled WGS sequence"/>
</dbReference>
<dbReference type="GO" id="GO:0003677">
    <property type="term" value="F:DNA binding"/>
    <property type="evidence" value="ECO:0007669"/>
    <property type="project" value="UniProtKB-KW"/>
</dbReference>
<reference evidence="9" key="1">
    <citation type="submission" date="2022-07" db="EMBL/GenBank/DDBJ databases">
        <title>Phylogenomic reconstructions and comparative analyses of Kickxellomycotina fungi.</title>
        <authorList>
            <person name="Reynolds N.K."/>
            <person name="Stajich J.E."/>
            <person name="Barry K."/>
            <person name="Grigoriev I.V."/>
            <person name="Crous P."/>
            <person name="Smith M.E."/>
        </authorList>
    </citation>
    <scope>NUCLEOTIDE SEQUENCE</scope>
    <source>
        <strain evidence="9">NBRC 32514</strain>
    </source>
</reference>
<keyword evidence="4 7" id="KW-0238">DNA-binding</keyword>
<feature type="compositionally biased region" description="Acidic residues" evidence="8">
    <location>
        <begin position="325"/>
        <end position="335"/>
    </location>
</feature>
<feature type="compositionally biased region" description="Acidic residues" evidence="8">
    <location>
        <begin position="399"/>
        <end position="410"/>
    </location>
</feature>
<dbReference type="EMBL" id="JANBOJ010000210">
    <property type="protein sequence ID" value="KAJ1720959.1"/>
    <property type="molecule type" value="Genomic_DNA"/>
</dbReference>
<feature type="compositionally biased region" description="Acidic residues" evidence="8">
    <location>
        <begin position="356"/>
        <end position="382"/>
    </location>
</feature>
<comment type="function">
    <text evidence="7">TFIIF is a general transcription initiation factor that binds to RNA polymerase II and helps to recruit it to the initiation complex in collaboration with TFIIB. It promotes transcription elongation.</text>
</comment>
<evidence type="ECO:0000256" key="1">
    <source>
        <dbReference type="ARBA" id="ARBA00004123"/>
    </source>
</evidence>
<dbReference type="SUPFAM" id="SSF50916">
    <property type="entry name" value="Rap30/74 interaction domains"/>
    <property type="match status" value="1"/>
</dbReference>
<keyword evidence="10" id="KW-1185">Reference proteome</keyword>
<evidence type="ECO:0000256" key="3">
    <source>
        <dbReference type="ARBA" id="ARBA00023015"/>
    </source>
</evidence>
<sequence length="623" mass="67721">MSSGMRSAGKKPATGSAGIRVFGSRSASAGMRARPQPTQQRPQQVGRPRGNTDADIPLAAATGLAAPDMRTSVEYTLVSARPRRTHNVMRFQSPQPVDPSTFTAPVKLRRRNKEYYRLKNKKRNEERAAALELEQANGAAGTASAVGAGAVAPEPEKKDERPKADMSLIADVGGARSNKKNLFKKRTKQVFFADEEKRRLDIEEARPWMLEDDDEKEVWNGSLEGGQKAAHVLFVLTENGFKVVPVDRWYKFLPKQNFKTLTIEEAEAELQRAHKAESHDRWIMRKRLQALDDNAEKEAAAAAQAASAAKSRSSLVEYEARDDVFGDFDDDDDEGGGGSSSKRRKAQSSGKHGDADEFGFELEFDDDEELGDVQFEYNEDESIEKKEQQRNANRTGYDSDGELDDADENADDNKRDLEAENMKKLMRKREGNVDYDSDVEENPYLSVSDYSDDEDEDNQDDAKKAQQQAAAADQATGSASPTSAAASATATTTTGTGATAPAAGASSGSVSPTSPTQPQGSASAPSGAKKRKRGPGNSSHPPTRSTGPVPKPRPSTAGPDVITKQEIIDLIRGGVSSTRELIGCLRRKLRVRPENKAVLQLIVREVATLREGPGGSILTLKNL</sequence>
<name>A0A9W7XUA5_9FUNG</name>
<dbReference type="PANTHER" id="PTHR13011">
    <property type="entry name" value="TFIIF-ALPHA"/>
    <property type="match status" value="1"/>
</dbReference>
<dbReference type="GO" id="GO:0032968">
    <property type="term" value="P:positive regulation of transcription elongation by RNA polymerase II"/>
    <property type="evidence" value="ECO:0007669"/>
    <property type="project" value="InterPro"/>
</dbReference>
<feature type="compositionally biased region" description="Acidic residues" evidence="8">
    <location>
        <begin position="450"/>
        <end position="459"/>
    </location>
</feature>
<evidence type="ECO:0000313" key="10">
    <source>
        <dbReference type="Proteomes" id="UP001149813"/>
    </source>
</evidence>
<organism evidence="9 10">
    <name type="scientific">Coemansia erecta</name>
    <dbReference type="NCBI Taxonomy" id="147472"/>
    <lineage>
        <taxon>Eukaryota</taxon>
        <taxon>Fungi</taxon>
        <taxon>Fungi incertae sedis</taxon>
        <taxon>Zoopagomycota</taxon>
        <taxon>Kickxellomycotina</taxon>
        <taxon>Kickxellomycetes</taxon>
        <taxon>Kickxellales</taxon>
        <taxon>Kickxellaceae</taxon>
        <taxon>Coemansia</taxon>
    </lineage>
</organism>
<evidence type="ECO:0000313" key="9">
    <source>
        <dbReference type="EMBL" id="KAJ1720959.1"/>
    </source>
</evidence>
<evidence type="ECO:0000256" key="4">
    <source>
        <dbReference type="ARBA" id="ARBA00023125"/>
    </source>
</evidence>
<accession>A0A9W7XUA5</accession>
<keyword evidence="6 7" id="KW-0539">Nucleus</keyword>
<dbReference type="AlphaFoldDB" id="A0A9W7XUA5"/>
<evidence type="ECO:0000256" key="5">
    <source>
        <dbReference type="ARBA" id="ARBA00023163"/>
    </source>
</evidence>
<dbReference type="InterPro" id="IPR008851">
    <property type="entry name" value="TFIIF-alpha"/>
</dbReference>
<dbReference type="PANTHER" id="PTHR13011:SF0">
    <property type="entry name" value="GENERAL TRANSCRIPTION FACTOR IIF SUBUNIT 1"/>
    <property type="match status" value="1"/>
</dbReference>
<feature type="compositionally biased region" description="Basic and acidic residues" evidence="8">
    <location>
        <begin position="154"/>
        <end position="163"/>
    </location>
</feature>
<comment type="caution">
    <text evidence="9">The sequence shown here is derived from an EMBL/GenBank/DDBJ whole genome shotgun (WGS) entry which is preliminary data.</text>
</comment>
<comment type="subcellular location">
    <subcellularLocation>
        <location evidence="1 7">Nucleus</location>
    </subcellularLocation>
</comment>
<dbReference type="Pfam" id="PF05793">
    <property type="entry name" value="TFIIF_alpha"/>
    <property type="match status" value="1"/>
</dbReference>
<evidence type="ECO:0000256" key="7">
    <source>
        <dbReference type="RuleBase" id="RU366044"/>
    </source>
</evidence>
<gene>
    <name evidence="9" type="primary">TFG1</name>
    <name evidence="9" type="ORF">LPJ53_004458</name>
</gene>
<feature type="compositionally biased region" description="Low complexity" evidence="8">
    <location>
        <begin position="32"/>
        <end position="49"/>
    </location>
</feature>
<dbReference type="OrthoDB" id="76676at2759"/>
<comment type="similarity">
    <text evidence="2 7">Belongs to the TFIIF alpha subunit family.</text>
</comment>
<dbReference type="GO" id="GO:0016251">
    <property type="term" value="F:RNA polymerase II general transcription initiation factor activity"/>
    <property type="evidence" value="ECO:0007669"/>
    <property type="project" value="TreeGrafter"/>
</dbReference>
<proteinExistence type="inferred from homology"/>
<dbReference type="InterPro" id="IPR011039">
    <property type="entry name" value="TFIIF_interaction"/>
</dbReference>
<evidence type="ECO:0000256" key="8">
    <source>
        <dbReference type="SAM" id="MobiDB-lite"/>
    </source>
</evidence>
<evidence type="ECO:0000256" key="2">
    <source>
        <dbReference type="ARBA" id="ARBA00005249"/>
    </source>
</evidence>
<feature type="compositionally biased region" description="Basic and acidic residues" evidence="8">
    <location>
        <begin position="411"/>
        <end position="432"/>
    </location>
</feature>
<feature type="region of interest" description="Disordered" evidence="8">
    <location>
        <begin position="325"/>
        <end position="561"/>
    </location>
</feature>
<dbReference type="GO" id="GO:0005674">
    <property type="term" value="C:transcription factor TFIIF complex"/>
    <property type="evidence" value="ECO:0007669"/>
    <property type="project" value="TreeGrafter"/>
</dbReference>
<evidence type="ECO:0000256" key="6">
    <source>
        <dbReference type="ARBA" id="ARBA00023242"/>
    </source>
</evidence>
<feature type="compositionally biased region" description="Low complexity" evidence="8">
    <location>
        <begin position="465"/>
        <end position="523"/>
    </location>
</feature>
<feature type="compositionally biased region" description="Polar residues" evidence="8">
    <location>
        <begin position="536"/>
        <end position="546"/>
    </location>
</feature>
<keyword evidence="3 7" id="KW-0805">Transcription regulation</keyword>
<feature type="region of interest" description="Disordered" evidence="8">
    <location>
        <begin position="138"/>
        <end position="163"/>
    </location>
</feature>
<feature type="region of interest" description="Disordered" evidence="8">
    <location>
        <begin position="1"/>
        <end position="55"/>
    </location>
</feature>
<dbReference type="GO" id="GO:0001096">
    <property type="term" value="F:TFIIF-class transcription factor complex binding"/>
    <property type="evidence" value="ECO:0007669"/>
    <property type="project" value="TreeGrafter"/>
</dbReference>
<keyword evidence="5 7" id="KW-0804">Transcription</keyword>
<feature type="compositionally biased region" description="Low complexity" evidence="8">
    <location>
        <begin position="138"/>
        <end position="152"/>
    </location>
</feature>
<protein>
    <recommendedName>
        <fullName evidence="7">Transcription initiation factor IIF subunit alpha</fullName>
    </recommendedName>
</protein>
<dbReference type="GO" id="GO:0006367">
    <property type="term" value="P:transcription initiation at RNA polymerase II promoter"/>
    <property type="evidence" value="ECO:0007669"/>
    <property type="project" value="InterPro"/>
</dbReference>